<feature type="signal peptide" evidence="2">
    <location>
        <begin position="1"/>
        <end position="24"/>
    </location>
</feature>
<feature type="domain" description="SLH" evidence="3">
    <location>
        <begin position="22"/>
        <end position="85"/>
    </location>
</feature>
<dbReference type="PROSITE" id="PS51272">
    <property type="entry name" value="SLH"/>
    <property type="match status" value="2"/>
</dbReference>
<dbReference type="InterPro" id="IPR001119">
    <property type="entry name" value="SLH_dom"/>
</dbReference>
<dbReference type="RefSeq" id="WP_204805855.1">
    <property type="nucleotide sequence ID" value="NZ_JACSNX010000047.1"/>
</dbReference>
<evidence type="ECO:0000256" key="1">
    <source>
        <dbReference type="ARBA" id="ARBA00022737"/>
    </source>
</evidence>
<sequence length="1000" mass="108257">MKKFLSLVLALVMTMSLVTVSAGAKDFTDDSEITYKEAVDVISALGVVDGYSGGDFRPDDVLTRGAAAKIICNLILGPTTASALSAGTAPFKDVPVTNTFAGYITYCSQQGIISGYADGTFRPTGTLSGNAFMKMLLGALGYDSKIENYTGANWTVSVIKQAVGIGLDDGNDEFVGSKAVTRQEAALYAFNMLQATMVEYDQQNTIVVGDITINTTSSRKDVTNNDANETIANDNKMQFAERYFDDLKLSDGTDDFARPANVWRLKAEKIGTYAKEADASYTAKVAVDDIYADLDLGSSVDKKDVTVYEDGDELKDKAVAITKNDDDTEFGANGVLTEVFYDDDDDTVVITMVNTYVGTINRSVAAKGNKAAYVEIAPDSDVKPAGVNGIQDFETAESFEDDAYVLYTYSQSAEEVKSVALAEEVTGTVTRAENNAKDEDERKALTINGTRYTASKNIAGEDIGNVSVDEDYDVYLDAYGYLIYVEEVDEIGDYALLIDTQDKKNFSNNRALLVFADGTEKIVDTTENYTSNNADDYIPNGTIVTYRVDEDGDYTLKAVKATLTSENIPTDTTIGDYTSANKNFSMANDKATVTLYSGKTVTTNSSTVFVVYNDTSDDYTVYTGIKNAPSIDGTASAVESYAYCKSGKMATIMFVFVQNGSAIEDDSNSTLFLAKESVSNLIHDKDGDYFEYQAIVNGEVQTVKVDESLGKNLNGMYKNYSVDKYGVITKVSTNGANGYTAFTDGEGDSGKEYLTGAGIDKISADYTVLLDTVNHKDNANYTITVADDAKIFYVDEDGNIEASSYRAIAKDSNDKVYAVVDEYLVEFLVIEEVDDKKPSTPELSDEIEVIDVNIGAPTTIEFYVESGKATSLTDRDIRAILTDAGCTSIKKDGTTGWSFVYDDMEYTSVKVNETQVYEVTFTTADSKVTVAPVTVYLAKDLTAKVSVTNGYADWDTVRTWTDSSNMVTCGTATGTGTVQSFTVTGTANITADCTVSLQWS</sequence>
<evidence type="ECO:0000259" key="3">
    <source>
        <dbReference type="PROSITE" id="PS51272"/>
    </source>
</evidence>
<dbReference type="EMBL" id="JACSNX010000047">
    <property type="protein sequence ID" value="MBM6852519.1"/>
    <property type="molecule type" value="Genomic_DNA"/>
</dbReference>
<reference evidence="4 5" key="1">
    <citation type="journal article" date="2021" name="Sci. Rep.">
        <title>The distribution of antibiotic resistance genes in chicken gut microbiota commensals.</title>
        <authorList>
            <person name="Juricova H."/>
            <person name="Matiasovicova J."/>
            <person name="Kubasova T."/>
            <person name="Cejkova D."/>
            <person name="Rychlik I."/>
        </authorList>
    </citation>
    <scope>NUCLEOTIDE SEQUENCE [LARGE SCALE GENOMIC DNA]</scope>
    <source>
        <strain evidence="4 5">An411</strain>
    </source>
</reference>
<keyword evidence="2" id="KW-0732">Signal</keyword>
<dbReference type="Proteomes" id="UP000719500">
    <property type="component" value="Unassembled WGS sequence"/>
</dbReference>
<feature type="domain" description="SLH" evidence="3">
    <location>
        <begin position="87"/>
        <end position="150"/>
    </location>
</feature>
<evidence type="ECO:0000313" key="5">
    <source>
        <dbReference type="Proteomes" id="UP000719500"/>
    </source>
</evidence>
<dbReference type="Pfam" id="PF00395">
    <property type="entry name" value="SLH"/>
    <property type="match status" value="2"/>
</dbReference>
<keyword evidence="5" id="KW-1185">Reference proteome</keyword>
<evidence type="ECO:0000313" key="4">
    <source>
        <dbReference type="EMBL" id="MBM6852519.1"/>
    </source>
</evidence>
<protein>
    <submittedName>
        <fullName evidence="4">S-layer homology domain-containing protein</fullName>
    </submittedName>
</protein>
<gene>
    <name evidence="4" type="ORF">H9X91_13900</name>
</gene>
<accession>A0ABS2FXX6</accession>
<evidence type="ECO:0000256" key="2">
    <source>
        <dbReference type="SAM" id="SignalP"/>
    </source>
</evidence>
<proteinExistence type="predicted"/>
<name>A0ABS2FXX6_9FIRM</name>
<feature type="chain" id="PRO_5046193377" evidence="2">
    <location>
        <begin position="25"/>
        <end position="1000"/>
    </location>
</feature>
<comment type="caution">
    <text evidence="4">The sequence shown here is derived from an EMBL/GenBank/DDBJ whole genome shotgun (WGS) entry which is preliminary data.</text>
</comment>
<organism evidence="4 5">
    <name type="scientific">Oscillibacter valericigenes</name>
    <dbReference type="NCBI Taxonomy" id="351091"/>
    <lineage>
        <taxon>Bacteria</taxon>
        <taxon>Bacillati</taxon>
        <taxon>Bacillota</taxon>
        <taxon>Clostridia</taxon>
        <taxon>Eubacteriales</taxon>
        <taxon>Oscillospiraceae</taxon>
        <taxon>Oscillibacter</taxon>
    </lineage>
</organism>
<keyword evidence="1" id="KW-0677">Repeat</keyword>